<proteinExistence type="predicted"/>
<feature type="chain" id="PRO_5003637314" evidence="1">
    <location>
        <begin position="23"/>
        <end position="132"/>
    </location>
</feature>
<evidence type="ECO:0000256" key="1">
    <source>
        <dbReference type="SAM" id="SignalP"/>
    </source>
</evidence>
<sequence length="132" mass="14508">MARHCDFVFVVAVTCLLRLAFGQEQILLQNAKQNNLVDIQFFADSNFQQTRTPFAYFDFPAIQQGSCTQCEDFQDAPLTWGSAVIAYSPTGGEVMNLYQAAECNGEPMTTGASAPAMPSNFQAKSFKLCRTG</sequence>
<dbReference type="KEGG" id="csl:COCSUDRAFT_42308"/>
<dbReference type="OrthoDB" id="10313863at2759"/>
<keyword evidence="1" id="KW-0732">Signal</keyword>
<dbReference type="GeneID" id="17040638"/>
<protein>
    <submittedName>
        <fullName evidence="2">Uncharacterized protein</fullName>
    </submittedName>
</protein>
<dbReference type="Proteomes" id="UP000007264">
    <property type="component" value="Unassembled WGS sequence"/>
</dbReference>
<dbReference type="RefSeq" id="XP_005647195.1">
    <property type="nucleotide sequence ID" value="XM_005647138.1"/>
</dbReference>
<evidence type="ECO:0000313" key="3">
    <source>
        <dbReference type="Proteomes" id="UP000007264"/>
    </source>
</evidence>
<dbReference type="AlphaFoldDB" id="I0YW82"/>
<reference evidence="2 3" key="1">
    <citation type="journal article" date="2012" name="Genome Biol.">
        <title>The genome of the polar eukaryotic microalga coccomyxa subellipsoidea reveals traits of cold adaptation.</title>
        <authorList>
            <person name="Blanc G."/>
            <person name="Agarkova I."/>
            <person name="Grimwood J."/>
            <person name="Kuo A."/>
            <person name="Brueggeman A."/>
            <person name="Dunigan D."/>
            <person name="Gurnon J."/>
            <person name="Ladunga I."/>
            <person name="Lindquist E."/>
            <person name="Lucas S."/>
            <person name="Pangilinan J."/>
            <person name="Proschold T."/>
            <person name="Salamov A."/>
            <person name="Schmutz J."/>
            <person name="Weeks D."/>
            <person name="Yamada T."/>
            <person name="Claverie J.M."/>
            <person name="Grigoriev I."/>
            <person name="Van Etten J."/>
            <person name="Lomsadze A."/>
            <person name="Borodovsky M."/>
        </authorList>
    </citation>
    <scope>NUCLEOTIDE SEQUENCE [LARGE SCALE GENOMIC DNA]</scope>
    <source>
        <strain evidence="2 3">C-169</strain>
    </source>
</reference>
<comment type="caution">
    <text evidence="2">The sequence shown here is derived from an EMBL/GenBank/DDBJ whole genome shotgun (WGS) entry which is preliminary data.</text>
</comment>
<gene>
    <name evidence="2" type="ORF">COCSUDRAFT_42308</name>
</gene>
<accession>I0YW82</accession>
<dbReference type="EMBL" id="AGSI01000009">
    <property type="protein sequence ID" value="EIE22651.1"/>
    <property type="molecule type" value="Genomic_DNA"/>
</dbReference>
<organism evidence="2 3">
    <name type="scientific">Coccomyxa subellipsoidea (strain C-169)</name>
    <name type="common">Green microalga</name>
    <dbReference type="NCBI Taxonomy" id="574566"/>
    <lineage>
        <taxon>Eukaryota</taxon>
        <taxon>Viridiplantae</taxon>
        <taxon>Chlorophyta</taxon>
        <taxon>core chlorophytes</taxon>
        <taxon>Trebouxiophyceae</taxon>
        <taxon>Trebouxiophyceae incertae sedis</taxon>
        <taxon>Coccomyxaceae</taxon>
        <taxon>Coccomyxa</taxon>
        <taxon>Coccomyxa subellipsoidea</taxon>
    </lineage>
</organism>
<keyword evidence="3" id="KW-1185">Reference proteome</keyword>
<evidence type="ECO:0000313" key="2">
    <source>
        <dbReference type="EMBL" id="EIE22651.1"/>
    </source>
</evidence>
<name>I0YW82_COCSC</name>
<feature type="signal peptide" evidence="1">
    <location>
        <begin position="1"/>
        <end position="22"/>
    </location>
</feature>